<evidence type="ECO:0000259" key="1">
    <source>
        <dbReference type="Pfam" id="PF06985"/>
    </source>
</evidence>
<dbReference type="InterPro" id="IPR010730">
    <property type="entry name" value="HET"/>
</dbReference>
<dbReference type="Proteomes" id="UP000019471">
    <property type="component" value="Unassembled WGS sequence"/>
</dbReference>
<evidence type="ECO:0000313" key="3">
    <source>
        <dbReference type="Proteomes" id="UP000019471"/>
    </source>
</evidence>
<dbReference type="EMBL" id="AMGX01000005">
    <property type="protein sequence ID" value="EXJ72752.1"/>
    <property type="molecule type" value="Genomic_DNA"/>
</dbReference>
<dbReference type="GeneID" id="19188626"/>
<dbReference type="RefSeq" id="XP_007742699.1">
    <property type="nucleotide sequence ID" value="XM_007744509.1"/>
</dbReference>
<protein>
    <recommendedName>
        <fullName evidence="1">Heterokaryon incompatibility domain-containing protein</fullName>
    </recommendedName>
</protein>
<dbReference type="PANTHER" id="PTHR39596">
    <property type="match status" value="1"/>
</dbReference>
<dbReference type="PANTHER" id="PTHR39596:SF3">
    <property type="entry name" value="HETEROKARYON INCOMPATIBILITY DOMAIN-CONTAINING PROTEIN"/>
    <property type="match status" value="1"/>
</dbReference>
<gene>
    <name evidence="2" type="ORF">A1O5_03899</name>
</gene>
<dbReference type="Pfam" id="PF06985">
    <property type="entry name" value="HET"/>
    <property type="match status" value="1"/>
</dbReference>
<keyword evidence="3" id="KW-1185">Reference proteome</keyword>
<feature type="domain" description="Heterokaryon incompatibility" evidence="1">
    <location>
        <begin position="290"/>
        <end position="367"/>
    </location>
</feature>
<dbReference type="HOGENOM" id="CLU_650749_0_0_1"/>
<accession>W9WX20</accession>
<dbReference type="OrthoDB" id="2426273at2759"/>
<dbReference type="STRING" id="1182543.W9WX20"/>
<comment type="caution">
    <text evidence="2">The sequence shown here is derived from an EMBL/GenBank/DDBJ whole genome shotgun (WGS) entry which is preliminary data.</text>
</comment>
<evidence type="ECO:0000313" key="2">
    <source>
        <dbReference type="EMBL" id="EXJ72752.1"/>
    </source>
</evidence>
<organism evidence="2 3">
    <name type="scientific">Cladophialophora psammophila CBS 110553</name>
    <dbReference type="NCBI Taxonomy" id="1182543"/>
    <lineage>
        <taxon>Eukaryota</taxon>
        <taxon>Fungi</taxon>
        <taxon>Dikarya</taxon>
        <taxon>Ascomycota</taxon>
        <taxon>Pezizomycotina</taxon>
        <taxon>Eurotiomycetes</taxon>
        <taxon>Chaetothyriomycetidae</taxon>
        <taxon>Chaetothyriales</taxon>
        <taxon>Herpotrichiellaceae</taxon>
        <taxon>Cladophialophora</taxon>
    </lineage>
</organism>
<sequence length="372" mass="42294">MEILKPDQFMFTKHEIAEGLNVAISLEQAGPLLQSWLWFGTITKSFGLRLNTASIHRYLWYWLAAESRAHEEERIRHYQIVNDCLETVHRVLPMQTDIGDRHRGGRAVEDVSMIDSFLVDDDDDDDNTLLAISALAEMLDLTQEEINAGIGGTRSHNWIETLNVRAWLLQAGWCINEVATVINRLEGSYVNLLVYLARMDRSPLSRHHDRCRIAECVYSKIDYTTYRPAHVLDGCLCSLVTFAYPDAKFVDTLLHRGTLPIVTYSTSGRSPNRLLVRRPESSDDSNCISYVAISHVWSDRLGNLRENALSSCQLQRIQAQVNSLSPSRNGDVPFWIDTLCVPRELTTRGLAIRSMRKVYSEAEKVLVLDSTL</sequence>
<proteinExistence type="predicted"/>
<name>W9WX20_9EURO</name>
<dbReference type="AlphaFoldDB" id="W9WX20"/>
<reference evidence="2 3" key="1">
    <citation type="submission" date="2013-03" db="EMBL/GenBank/DDBJ databases">
        <title>The Genome Sequence of Cladophialophora psammophila CBS 110553.</title>
        <authorList>
            <consortium name="The Broad Institute Genomics Platform"/>
            <person name="Cuomo C."/>
            <person name="de Hoog S."/>
            <person name="Gorbushina A."/>
            <person name="Walker B."/>
            <person name="Young S.K."/>
            <person name="Zeng Q."/>
            <person name="Gargeya S."/>
            <person name="Fitzgerald M."/>
            <person name="Haas B."/>
            <person name="Abouelleil A."/>
            <person name="Allen A.W."/>
            <person name="Alvarado L."/>
            <person name="Arachchi H.M."/>
            <person name="Berlin A.M."/>
            <person name="Chapman S.B."/>
            <person name="Gainer-Dewar J."/>
            <person name="Goldberg J."/>
            <person name="Griggs A."/>
            <person name="Gujja S."/>
            <person name="Hansen M."/>
            <person name="Howarth C."/>
            <person name="Imamovic A."/>
            <person name="Ireland A."/>
            <person name="Larimer J."/>
            <person name="McCowan C."/>
            <person name="Murphy C."/>
            <person name="Pearson M."/>
            <person name="Poon T.W."/>
            <person name="Priest M."/>
            <person name="Roberts A."/>
            <person name="Saif S."/>
            <person name="Shea T."/>
            <person name="Sisk P."/>
            <person name="Sykes S."/>
            <person name="Wortman J."/>
            <person name="Nusbaum C."/>
            <person name="Birren B."/>
        </authorList>
    </citation>
    <scope>NUCLEOTIDE SEQUENCE [LARGE SCALE GENOMIC DNA]</scope>
    <source>
        <strain evidence="2 3">CBS 110553</strain>
    </source>
</reference>